<evidence type="ECO:0000313" key="2">
    <source>
        <dbReference type="EMBL" id="MCU6696658.1"/>
    </source>
</evidence>
<organism evidence="2 3">
    <name type="scientific">Laedolimicola ammoniilytica</name>
    <dbReference type="NCBI Taxonomy" id="2981771"/>
    <lineage>
        <taxon>Bacteria</taxon>
        <taxon>Bacillati</taxon>
        <taxon>Bacillota</taxon>
        <taxon>Clostridia</taxon>
        <taxon>Lachnospirales</taxon>
        <taxon>Lachnospiraceae</taxon>
        <taxon>Laedolimicola</taxon>
    </lineage>
</organism>
<feature type="domain" description="PPM-type phosphatase" evidence="1">
    <location>
        <begin position="1"/>
        <end position="251"/>
    </location>
</feature>
<dbReference type="Gene3D" id="3.60.40.10">
    <property type="entry name" value="PPM-type phosphatase domain"/>
    <property type="match status" value="1"/>
</dbReference>
<dbReference type="SMART" id="SM00332">
    <property type="entry name" value="PP2Cc"/>
    <property type="match status" value="1"/>
</dbReference>
<dbReference type="SMART" id="SM00331">
    <property type="entry name" value="PP2C_SIG"/>
    <property type="match status" value="1"/>
</dbReference>
<dbReference type="PROSITE" id="PS51746">
    <property type="entry name" value="PPM_2"/>
    <property type="match status" value="1"/>
</dbReference>
<dbReference type="CDD" id="cd00143">
    <property type="entry name" value="PP2Cc"/>
    <property type="match status" value="1"/>
</dbReference>
<comment type="caution">
    <text evidence="2">The sequence shown here is derived from an EMBL/GenBank/DDBJ whole genome shotgun (WGS) entry which is preliminary data.</text>
</comment>
<dbReference type="Proteomes" id="UP001652461">
    <property type="component" value="Unassembled WGS sequence"/>
</dbReference>
<gene>
    <name evidence="2" type="ORF">OCV63_07080</name>
</gene>
<dbReference type="RefSeq" id="WP_262670686.1">
    <property type="nucleotide sequence ID" value="NZ_JAOQKC010000007.1"/>
</dbReference>
<dbReference type="EMBL" id="JAOQKC010000007">
    <property type="protein sequence ID" value="MCU6696658.1"/>
    <property type="molecule type" value="Genomic_DNA"/>
</dbReference>
<dbReference type="InterPro" id="IPR036457">
    <property type="entry name" value="PPM-type-like_dom_sf"/>
</dbReference>
<dbReference type="Pfam" id="PF13672">
    <property type="entry name" value="PP2C_2"/>
    <property type="match status" value="1"/>
</dbReference>
<accession>A0ABT2RWH1</accession>
<name>A0ABT2RWH1_9FIRM</name>
<dbReference type="SUPFAM" id="SSF81606">
    <property type="entry name" value="PP2C-like"/>
    <property type="match status" value="1"/>
</dbReference>
<keyword evidence="3" id="KW-1185">Reference proteome</keyword>
<dbReference type="InterPro" id="IPR001932">
    <property type="entry name" value="PPM-type_phosphatase-like_dom"/>
</dbReference>
<protein>
    <submittedName>
        <fullName evidence="2">Serine/threonine-protein phosphatase</fullName>
    </submittedName>
</protein>
<reference evidence="2 3" key="1">
    <citation type="journal article" date="2021" name="ISME Commun">
        <title>Automated analysis of genomic sequences facilitates high-throughput and comprehensive description of bacteria.</title>
        <authorList>
            <person name="Hitch T.C.A."/>
        </authorList>
    </citation>
    <scope>NUCLEOTIDE SEQUENCE [LARGE SCALE GENOMIC DNA]</scope>
    <source>
        <strain evidence="2 3">Sanger_04</strain>
    </source>
</reference>
<sequence length="258" mass="28800">MAAWTDKGHTRRINQDGILLQQASEGGWECVLAAVCDGLGGLQKGELASAEVIRGLAGWFRTEWPRLREQAGGEAEILKSWDRLLVEKNQELVNYGIQNGLQLGTTVSAMLLADGCYYILHVGDCRIYEITGTGIRQLTRDQSWAAEAAEKGILTAEQARRDPRRSVLLQCVGVAESVRPVYLRGKLEREALYLVCSDGFWHEAGEQELYERCRPERLTGERAMREACRSIIRENRRRGETDNCSVVMVRTGNGAALC</sequence>
<proteinExistence type="predicted"/>
<evidence type="ECO:0000259" key="1">
    <source>
        <dbReference type="PROSITE" id="PS51746"/>
    </source>
</evidence>
<evidence type="ECO:0000313" key="3">
    <source>
        <dbReference type="Proteomes" id="UP001652461"/>
    </source>
</evidence>